<protein>
    <submittedName>
        <fullName evidence="1">Uncharacterized protein</fullName>
    </submittedName>
</protein>
<proteinExistence type="predicted"/>
<evidence type="ECO:0000313" key="2">
    <source>
        <dbReference type="Proteomes" id="UP001060085"/>
    </source>
</evidence>
<sequence length="167" mass="18570">MTPQNSTNKSSSDIQIIESESEKTDVQVQSMILKPTCPETMKNNELEVNYESEQKREEEGTLHVREPNSETTRTSAATVNIDDGGGQNQGGGGEESGRERLKRHRVEVAGQVWIPDMWGQEELLKDWIDCSAFDASLMNSNIMLARAALVRETTTPASGRLRIENSC</sequence>
<accession>A0ACC0AWM3</accession>
<dbReference type="Proteomes" id="UP001060085">
    <property type="component" value="Linkage Group LG05"/>
</dbReference>
<comment type="caution">
    <text evidence="1">The sequence shown here is derived from an EMBL/GenBank/DDBJ whole genome shotgun (WGS) entry which is preliminary data.</text>
</comment>
<dbReference type="EMBL" id="CM044705">
    <property type="protein sequence ID" value="KAI5664755.1"/>
    <property type="molecule type" value="Genomic_DNA"/>
</dbReference>
<name>A0ACC0AWM3_CATRO</name>
<reference evidence="2" key="1">
    <citation type="journal article" date="2023" name="Nat. Plants">
        <title>Single-cell RNA sequencing provides a high-resolution roadmap for understanding the multicellular compartmentation of specialized metabolism.</title>
        <authorList>
            <person name="Sun S."/>
            <person name="Shen X."/>
            <person name="Li Y."/>
            <person name="Li Y."/>
            <person name="Wang S."/>
            <person name="Li R."/>
            <person name="Zhang H."/>
            <person name="Shen G."/>
            <person name="Guo B."/>
            <person name="Wei J."/>
            <person name="Xu J."/>
            <person name="St-Pierre B."/>
            <person name="Chen S."/>
            <person name="Sun C."/>
        </authorList>
    </citation>
    <scope>NUCLEOTIDE SEQUENCE [LARGE SCALE GENOMIC DNA]</scope>
</reference>
<organism evidence="1 2">
    <name type="scientific">Catharanthus roseus</name>
    <name type="common">Madagascar periwinkle</name>
    <name type="synonym">Vinca rosea</name>
    <dbReference type="NCBI Taxonomy" id="4058"/>
    <lineage>
        <taxon>Eukaryota</taxon>
        <taxon>Viridiplantae</taxon>
        <taxon>Streptophyta</taxon>
        <taxon>Embryophyta</taxon>
        <taxon>Tracheophyta</taxon>
        <taxon>Spermatophyta</taxon>
        <taxon>Magnoliopsida</taxon>
        <taxon>eudicotyledons</taxon>
        <taxon>Gunneridae</taxon>
        <taxon>Pentapetalae</taxon>
        <taxon>asterids</taxon>
        <taxon>lamiids</taxon>
        <taxon>Gentianales</taxon>
        <taxon>Apocynaceae</taxon>
        <taxon>Rauvolfioideae</taxon>
        <taxon>Vinceae</taxon>
        <taxon>Catharanthinae</taxon>
        <taxon>Catharanthus</taxon>
    </lineage>
</organism>
<evidence type="ECO:0000313" key="1">
    <source>
        <dbReference type="EMBL" id="KAI5664755.1"/>
    </source>
</evidence>
<gene>
    <name evidence="1" type="ORF">M9H77_24078</name>
</gene>
<keyword evidence="2" id="KW-1185">Reference proteome</keyword>